<organism evidence="3 4">
    <name type="scientific">Ceratobasidium theobromae</name>
    <dbReference type="NCBI Taxonomy" id="1582974"/>
    <lineage>
        <taxon>Eukaryota</taxon>
        <taxon>Fungi</taxon>
        <taxon>Dikarya</taxon>
        <taxon>Basidiomycota</taxon>
        <taxon>Agaricomycotina</taxon>
        <taxon>Agaricomycetes</taxon>
        <taxon>Cantharellales</taxon>
        <taxon>Ceratobasidiaceae</taxon>
        <taxon>Ceratobasidium</taxon>
    </lineage>
</organism>
<protein>
    <recommendedName>
        <fullName evidence="5">RING-type domain-containing protein</fullName>
    </recommendedName>
</protein>
<sequence>MTTTAAITSSDGNTHPTAQPARRRASPRLHINIVDPSHEPAMRSEDGTPGVWYRPELAEEDIPLNLGAEISWDGTKGISVAQGRQRSNTVAGASLTSLGTSPPLTNGLGFCVAEAEEPQPPNAPGDSSAYGYGVPLSADFDDELTRRLLREKRQLIEEGRWIDDGDIGSIESRRTVPDDQNTASNLLCNTCFHNLGDVCFTRCKHIFCSSDLDEHTRRSLHPETLELACPACGTLCTYGRDIISVATGRPLAPALALGPVATRRDPPAERPQTQRHESLPSKTIKQRSIDQTKRGKTSQLPSPPITPAPTLPISLYEQRVFSSEKARRAADQEIRNGLIAAIQKAVGEQFSRFFSILAFALVLWVLVK</sequence>
<evidence type="ECO:0008006" key="5">
    <source>
        <dbReference type="Google" id="ProtNLM"/>
    </source>
</evidence>
<evidence type="ECO:0000313" key="3">
    <source>
        <dbReference type="EMBL" id="KAB5593289.1"/>
    </source>
</evidence>
<proteinExistence type="predicted"/>
<keyword evidence="4" id="KW-1185">Reference proteome</keyword>
<feature type="compositionally biased region" description="Polar residues" evidence="1">
    <location>
        <begin position="1"/>
        <end position="17"/>
    </location>
</feature>
<feature type="region of interest" description="Disordered" evidence="1">
    <location>
        <begin position="1"/>
        <end position="27"/>
    </location>
</feature>
<accession>A0A5N5QNR3</accession>
<dbReference type="Gene3D" id="3.30.40.10">
    <property type="entry name" value="Zinc/RING finger domain, C3HC4 (zinc finger)"/>
    <property type="match status" value="1"/>
</dbReference>
<comment type="caution">
    <text evidence="3">The sequence shown here is derived from an EMBL/GenBank/DDBJ whole genome shotgun (WGS) entry which is preliminary data.</text>
</comment>
<evidence type="ECO:0000256" key="2">
    <source>
        <dbReference type="SAM" id="Phobius"/>
    </source>
</evidence>
<feature type="compositionally biased region" description="Basic and acidic residues" evidence="1">
    <location>
        <begin position="262"/>
        <end position="279"/>
    </location>
</feature>
<reference evidence="3 4" key="1">
    <citation type="journal article" date="2019" name="Fungal Biol. Biotechnol.">
        <title>Draft genome sequence of fastidious pathogen Ceratobasidium theobromae, which causes vascular-streak dieback in Theobroma cacao.</title>
        <authorList>
            <person name="Ali S.S."/>
            <person name="Asman A."/>
            <person name="Shao J."/>
            <person name="Firmansyah A.P."/>
            <person name="Susilo A.W."/>
            <person name="Rosmana A."/>
            <person name="McMahon P."/>
            <person name="Junaid M."/>
            <person name="Guest D."/>
            <person name="Kheng T.Y."/>
            <person name="Meinhardt L.W."/>
            <person name="Bailey B.A."/>
        </authorList>
    </citation>
    <scope>NUCLEOTIDE SEQUENCE [LARGE SCALE GENOMIC DNA]</scope>
    <source>
        <strain evidence="3 4">CT2</strain>
    </source>
</reference>
<keyword evidence="2" id="KW-0472">Membrane</keyword>
<feature type="transmembrane region" description="Helical" evidence="2">
    <location>
        <begin position="350"/>
        <end position="367"/>
    </location>
</feature>
<evidence type="ECO:0000256" key="1">
    <source>
        <dbReference type="SAM" id="MobiDB-lite"/>
    </source>
</evidence>
<dbReference type="OrthoDB" id="3240588at2759"/>
<feature type="region of interest" description="Disordered" evidence="1">
    <location>
        <begin position="257"/>
        <end position="310"/>
    </location>
</feature>
<feature type="compositionally biased region" description="Pro residues" evidence="1">
    <location>
        <begin position="301"/>
        <end position="310"/>
    </location>
</feature>
<dbReference type="Proteomes" id="UP000383932">
    <property type="component" value="Unassembled WGS sequence"/>
</dbReference>
<name>A0A5N5QNR3_9AGAM</name>
<dbReference type="SUPFAM" id="SSF57850">
    <property type="entry name" value="RING/U-box"/>
    <property type="match status" value="1"/>
</dbReference>
<keyword evidence="2" id="KW-0812">Transmembrane</keyword>
<keyword evidence="2" id="KW-1133">Transmembrane helix</keyword>
<dbReference type="EMBL" id="SSOP01000041">
    <property type="protein sequence ID" value="KAB5593289.1"/>
    <property type="molecule type" value="Genomic_DNA"/>
</dbReference>
<dbReference type="AlphaFoldDB" id="A0A5N5QNR3"/>
<evidence type="ECO:0000313" key="4">
    <source>
        <dbReference type="Proteomes" id="UP000383932"/>
    </source>
</evidence>
<dbReference type="InterPro" id="IPR013083">
    <property type="entry name" value="Znf_RING/FYVE/PHD"/>
</dbReference>
<gene>
    <name evidence="3" type="ORF">CTheo_3292</name>
</gene>